<dbReference type="Gene3D" id="1.10.287.950">
    <property type="entry name" value="Methyl-accepting chemotaxis protein"/>
    <property type="match status" value="1"/>
</dbReference>
<feature type="domain" description="Phytochrome chromophore attachment site" evidence="6">
    <location>
        <begin position="669"/>
        <end position="805"/>
    </location>
</feature>
<dbReference type="PROSITE" id="PS50046">
    <property type="entry name" value="PHYTOCHROME_2"/>
    <property type="match status" value="2"/>
</dbReference>
<dbReference type="Gene3D" id="3.30.450.40">
    <property type="match status" value="2"/>
</dbReference>
<dbReference type="SMART" id="SM00065">
    <property type="entry name" value="GAF"/>
    <property type="match status" value="2"/>
</dbReference>
<evidence type="ECO:0000256" key="2">
    <source>
        <dbReference type="ARBA" id="ARBA00029447"/>
    </source>
</evidence>
<evidence type="ECO:0008006" key="11">
    <source>
        <dbReference type="Google" id="ProtNLM"/>
    </source>
</evidence>
<accession>A0A2W4TZY8</accession>
<keyword evidence="5" id="KW-0812">Transmembrane</keyword>
<dbReference type="EMBL" id="QBMC01000112">
    <property type="protein sequence ID" value="PZO14202.1"/>
    <property type="molecule type" value="Genomic_DNA"/>
</dbReference>
<feature type="region of interest" description="Disordered" evidence="4">
    <location>
        <begin position="1"/>
        <end position="28"/>
    </location>
</feature>
<dbReference type="PANTHER" id="PTHR32089:SF114">
    <property type="entry name" value="METHYL-ACCEPTING CHEMOTAXIS PROTEIN MCPB"/>
    <property type="match status" value="1"/>
</dbReference>
<feature type="transmembrane region" description="Helical" evidence="5">
    <location>
        <begin position="392"/>
        <end position="412"/>
    </location>
</feature>
<feature type="domain" description="Methyl-accepting transducer" evidence="7">
    <location>
        <begin position="894"/>
        <end position="1130"/>
    </location>
</feature>
<dbReference type="SMART" id="SM00304">
    <property type="entry name" value="HAMP"/>
    <property type="match status" value="2"/>
</dbReference>
<dbReference type="InterPro" id="IPR003018">
    <property type="entry name" value="GAF"/>
</dbReference>
<dbReference type="InterPro" id="IPR029016">
    <property type="entry name" value="GAF-like_dom_sf"/>
</dbReference>
<feature type="region of interest" description="Disordered" evidence="4">
    <location>
        <begin position="1164"/>
        <end position="1183"/>
    </location>
</feature>
<keyword evidence="1 3" id="KW-0807">Transducer</keyword>
<evidence type="ECO:0000259" key="6">
    <source>
        <dbReference type="PROSITE" id="PS50046"/>
    </source>
</evidence>
<proteinExistence type="inferred from homology"/>
<dbReference type="SUPFAM" id="SSF158472">
    <property type="entry name" value="HAMP domain-like"/>
    <property type="match status" value="1"/>
</dbReference>
<dbReference type="Proteomes" id="UP000249354">
    <property type="component" value="Unassembled WGS sequence"/>
</dbReference>
<dbReference type="CDD" id="cd06225">
    <property type="entry name" value="HAMP"/>
    <property type="match status" value="2"/>
</dbReference>
<dbReference type="SMART" id="SM00283">
    <property type="entry name" value="MA"/>
    <property type="match status" value="1"/>
</dbReference>
<dbReference type="AlphaFoldDB" id="A0A2W4TZY8"/>
<dbReference type="Gene3D" id="1.10.8.500">
    <property type="entry name" value="HAMP domain in histidine kinase"/>
    <property type="match status" value="1"/>
</dbReference>
<keyword evidence="5" id="KW-1133">Transmembrane helix</keyword>
<evidence type="ECO:0000256" key="5">
    <source>
        <dbReference type="SAM" id="Phobius"/>
    </source>
</evidence>
<feature type="transmembrane region" description="Helical" evidence="5">
    <location>
        <begin position="77"/>
        <end position="99"/>
    </location>
</feature>
<dbReference type="GO" id="GO:0016020">
    <property type="term" value="C:membrane"/>
    <property type="evidence" value="ECO:0007669"/>
    <property type="project" value="InterPro"/>
</dbReference>
<dbReference type="Pfam" id="PF01590">
    <property type="entry name" value="GAF"/>
    <property type="match status" value="2"/>
</dbReference>
<dbReference type="PROSITE" id="PS50885">
    <property type="entry name" value="HAMP"/>
    <property type="match status" value="2"/>
</dbReference>
<comment type="similarity">
    <text evidence="2">Belongs to the methyl-accepting chemotaxis (MCP) protein family.</text>
</comment>
<sequence length="1183" mass="128221">MPTNPRSPRASDENNLSSLPDSKQALTSTDKTNRVWRGIQYRQAGDRYAPEKIQVTQNSRVAPLQWFYNLPVADKQLTGLIASKVLSVLGVVGASLWLFSQLGQRQLAQQATSELSALANELASTATLPGAALGIEDDGILVEAAERAVETDTLDEGTRQAARVDLQSRMQANGLEYVTLLDLEMRVIVSGTAERSGDIFNPDNLVSSAFRQRLPRQANSLVPLAELQRLGVTAAAAGDEAALVRYEVTPVFTINNSAVGSTGELLGALVTGDVLDGESAVVADVVKQFSSGYSALYRQPPSGSLELVGRGEAGSEAVETQAYDSNLDFLRTVIESESGTAIEQVTRMEGGRPTYYTVAAQAISNGDRERIGVALRAVPEAAFLAQQRRASLLLIGLGMLALLIDVVIARVLGRSIVRPLRSLQAATEAFASGDRTTRAKVYSRDEVGRVASAFNELASAVSNSESSLQFQSQTQSESARRSRLLSEFTIQIRQSLNADSIFSVSVEKAREILDVDRVIVYRFNSTFDGGDVTAESVGKSWSRAEGKTFEDPPPPDAVDRFKQGKVSCLEDIERADLSDRHCKLLKELEVQANMVAPLMVGDDLVGLLCAHQCSGPRQWQPEEITMMQQLSTQIGYALSQSQLLKNREQAILREQQLSEMVTRIRETSDRDKIFRIVTRQTQLALSTSRVIVYLFHDDWSGTVVAESVEPQWPQALGAEIADPCFAERYVEQYKTGRVKATPDIYNAGLTPCHLGQLEPFKVCANLVAPIVVGDRLLGLLVAHECTGPRNWTELTVNFTQRVATQLGFALEQSVANQQRADALNQAKALSEERLQRQERIESDLLELLSDVESVADGNLTVRANIDSGEIGTVADFFNVIVENLRQVVTQVKLSANQVNDSLGQNESAIRQLAAEALAQAEQTTQTLDSVGEMTTSIQSVAAQAEEAAAVARTAAETAMAGEEAMDLTVGNILELRQTVGQTAKKVKRLGESSQQITKAVSLINQISQQTNLLAINAGIEAARAGEDGQGFAAVAEEVSELAVRSAAATEEIERIVETIQRETSDVVIAIEQSTSQVVEGTRRVEDARASLSQMMAISQRLDEMSRVISQATGSQVETSAVVSALMEKVAQVSRRTSDSSRAASETLKQTVTIAQDLQQKVATFTLDEDEGHSTRPRQSSEGA</sequence>
<dbReference type="GO" id="GO:0007165">
    <property type="term" value="P:signal transduction"/>
    <property type="evidence" value="ECO:0007669"/>
    <property type="project" value="UniProtKB-KW"/>
</dbReference>
<dbReference type="PANTHER" id="PTHR32089">
    <property type="entry name" value="METHYL-ACCEPTING CHEMOTAXIS PROTEIN MCPB"/>
    <property type="match status" value="1"/>
</dbReference>
<evidence type="ECO:0000256" key="1">
    <source>
        <dbReference type="ARBA" id="ARBA00023224"/>
    </source>
</evidence>
<dbReference type="Pfam" id="PF00672">
    <property type="entry name" value="HAMP"/>
    <property type="match status" value="1"/>
</dbReference>
<keyword evidence="5" id="KW-0472">Membrane</keyword>
<feature type="domain" description="Phytochrome chromophore attachment site" evidence="6">
    <location>
        <begin position="497"/>
        <end position="633"/>
    </location>
</feature>
<dbReference type="SUPFAM" id="SSF58104">
    <property type="entry name" value="Methyl-accepting chemotaxis protein (MCP) signaling domain"/>
    <property type="match status" value="1"/>
</dbReference>
<organism evidence="9 10">
    <name type="scientific">Leptolyngbya foveolarum</name>
    <dbReference type="NCBI Taxonomy" id="47253"/>
    <lineage>
        <taxon>Bacteria</taxon>
        <taxon>Bacillati</taxon>
        <taxon>Cyanobacteriota</taxon>
        <taxon>Cyanophyceae</taxon>
        <taxon>Leptolyngbyales</taxon>
        <taxon>Leptolyngbyaceae</taxon>
        <taxon>Leptolyngbya group</taxon>
        <taxon>Leptolyngbya</taxon>
    </lineage>
</organism>
<gene>
    <name evidence="9" type="ORF">DCF25_15225</name>
</gene>
<evidence type="ECO:0000313" key="10">
    <source>
        <dbReference type="Proteomes" id="UP000249354"/>
    </source>
</evidence>
<feature type="domain" description="HAMP" evidence="8">
    <location>
        <begin position="414"/>
        <end position="466"/>
    </location>
</feature>
<protein>
    <recommendedName>
        <fullName evidence="11">Chemotaxis protein</fullName>
    </recommendedName>
</protein>
<dbReference type="PROSITE" id="PS50111">
    <property type="entry name" value="CHEMOTAXIS_TRANSDUC_2"/>
    <property type="match status" value="1"/>
</dbReference>
<evidence type="ECO:0000313" key="9">
    <source>
        <dbReference type="EMBL" id="PZO14202.1"/>
    </source>
</evidence>
<evidence type="ECO:0000256" key="4">
    <source>
        <dbReference type="SAM" id="MobiDB-lite"/>
    </source>
</evidence>
<dbReference type="Pfam" id="PF00015">
    <property type="entry name" value="MCPsignal"/>
    <property type="match status" value="1"/>
</dbReference>
<evidence type="ECO:0000259" key="8">
    <source>
        <dbReference type="PROSITE" id="PS50885"/>
    </source>
</evidence>
<reference evidence="10" key="1">
    <citation type="submission" date="2018-04" db="EMBL/GenBank/DDBJ databases">
        <authorList>
            <person name="Cornet L."/>
        </authorList>
    </citation>
    <scope>NUCLEOTIDE SEQUENCE [LARGE SCALE GENOMIC DNA]</scope>
</reference>
<dbReference type="InterPro" id="IPR016132">
    <property type="entry name" value="Phyto_chromo_attachment"/>
</dbReference>
<comment type="caution">
    <text evidence="9">The sequence shown here is derived from an EMBL/GenBank/DDBJ whole genome shotgun (WGS) entry which is preliminary data.</text>
</comment>
<name>A0A2W4TZY8_9CYAN</name>
<dbReference type="InterPro" id="IPR004089">
    <property type="entry name" value="MCPsignal_dom"/>
</dbReference>
<reference evidence="9 10" key="2">
    <citation type="submission" date="2018-06" db="EMBL/GenBank/DDBJ databases">
        <title>Metagenomic assembly of (sub)arctic Cyanobacteria and their associated microbiome from non-axenic cultures.</title>
        <authorList>
            <person name="Baurain D."/>
        </authorList>
    </citation>
    <scope>NUCLEOTIDE SEQUENCE [LARGE SCALE GENOMIC DNA]</scope>
    <source>
        <strain evidence="9">ULC129bin1</strain>
    </source>
</reference>
<evidence type="ECO:0000259" key="7">
    <source>
        <dbReference type="PROSITE" id="PS50111"/>
    </source>
</evidence>
<feature type="domain" description="HAMP" evidence="8">
    <location>
        <begin position="838"/>
        <end position="889"/>
    </location>
</feature>
<feature type="compositionally biased region" description="Polar residues" evidence="4">
    <location>
        <begin position="13"/>
        <end position="28"/>
    </location>
</feature>
<dbReference type="InterPro" id="IPR003660">
    <property type="entry name" value="HAMP_dom"/>
</dbReference>
<dbReference type="SUPFAM" id="SSF55781">
    <property type="entry name" value="GAF domain-like"/>
    <property type="match status" value="2"/>
</dbReference>
<dbReference type="CDD" id="cd11386">
    <property type="entry name" value="MCP_signal"/>
    <property type="match status" value="1"/>
</dbReference>
<evidence type="ECO:0000256" key="3">
    <source>
        <dbReference type="PROSITE-ProRule" id="PRU00284"/>
    </source>
</evidence>